<organism evidence="2">
    <name type="scientific">viral metagenome</name>
    <dbReference type="NCBI Taxonomy" id="1070528"/>
    <lineage>
        <taxon>unclassified sequences</taxon>
        <taxon>metagenomes</taxon>
        <taxon>organismal metagenomes</taxon>
    </lineage>
</organism>
<evidence type="ECO:0000313" key="1">
    <source>
        <dbReference type="EMBL" id="QJA60678.1"/>
    </source>
</evidence>
<name>A0A6M3KPU1_9ZZZZ</name>
<sequence length="77" mass="8739">MPELRDLRVSILDMDREQALSVIRLSQASRFVMSTRKVASIASKTRKVVDKSLSKLSKSDLLVILSMLEENSETEEE</sequence>
<accession>A0A6M3KPU1</accession>
<evidence type="ECO:0000313" key="2">
    <source>
        <dbReference type="EMBL" id="QJA84066.1"/>
    </source>
</evidence>
<reference evidence="2" key="1">
    <citation type="submission" date="2020-03" db="EMBL/GenBank/DDBJ databases">
        <title>The deep terrestrial virosphere.</title>
        <authorList>
            <person name="Holmfeldt K."/>
            <person name="Nilsson E."/>
            <person name="Simone D."/>
            <person name="Lopez-Fernandez M."/>
            <person name="Wu X."/>
            <person name="de Brujin I."/>
            <person name="Lundin D."/>
            <person name="Andersson A."/>
            <person name="Bertilsson S."/>
            <person name="Dopson M."/>
        </authorList>
    </citation>
    <scope>NUCLEOTIDE SEQUENCE</scope>
    <source>
        <strain evidence="2">MM415A00229</strain>
        <strain evidence="1">MM415B01070</strain>
    </source>
</reference>
<proteinExistence type="predicted"/>
<dbReference type="AlphaFoldDB" id="A0A6M3KPU1"/>
<dbReference type="EMBL" id="MT141417">
    <property type="protein sequence ID" value="QJA60678.1"/>
    <property type="molecule type" value="Genomic_DNA"/>
</dbReference>
<dbReference type="EMBL" id="MT142523">
    <property type="protein sequence ID" value="QJA84066.1"/>
    <property type="molecule type" value="Genomic_DNA"/>
</dbReference>
<protein>
    <submittedName>
        <fullName evidence="2">Uncharacterized protein</fullName>
    </submittedName>
</protein>
<gene>
    <name evidence="2" type="ORF">MM415A00229_0014</name>
    <name evidence="1" type="ORF">MM415B01070_0012</name>
</gene>